<dbReference type="GO" id="GO:0004222">
    <property type="term" value="F:metalloendopeptidase activity"/>
    <property type="evidence" value="ECO:0007669"/>
    <property type="project" value="InterPro"/>
</dbReference>
<evidence type="ECO:0008006" key="3">
    <source>
        <dbReference type="Google" id="ProtNLM"/>
    </source>
</evidence>
<sequence length="281" mass="29994">MTEGIPADEVPEHLAASPAGTVTAACVGVGNADNGGGHEEADDYDELLASLGRTEEHDQRVAVHELGHVFVNRLIGNCSISEVTINPGDGFDGLCRGAGRAAFGSGGAIGVDARVIREVLQPLMPPEGEDRRAKADVFQSVLDAVTELMAGEVAEKMLLDGEPTSSGDDRRQARELAALICKTGPATDRFILLCEQQAYDLLSPYVGVLMSMQIVLRIHRAMTGEEMDRAIATVVAGQALAVERLRRADWRKREVSANSFEAACDHVNGASMPHLAPDRVR</sequence>
<organism evidence="1 2">
    <name type="scientific">Bradyrhizobium erythrophlei</name>
    <dbReference type="NCBI Taxonomy" id="1437360"/>
    <lineage>
        <taxon>Bacteria</taxon>
        <taxon>Pseudomonadati</taxon>
        <taxon>Pseudomonadota</taxon>
        <taxon>Alphaproteobacteria</taxon>
        <taxon>Hyphomicrobiales</taxon>
        <taxon>Nitrobacteraceae</taxon>
        <taxon>Bradyrhizobium</taxon>
    </lineage>
</organism>
<dbReference type="RefSeq" id="WP_079599652.1">
    <property type="nucleotide sequence ID" value="NZ_LT670817.1"/>
</dbReference>
<dbReference type="GO" id="GO:0005524">
    <property type="term" value="F:ATP binding"/>
    <property type="evidence" value="ECO:0007669"/>
    <property type="project" value="InterPro"/>
</dbReference>
<dbReference type="SUPFAM" id="SSF140990">
    <property type="entry name" value="FtsH protease domain-like"/>
    <property type="match status" value="1"/>
</dbReference>
<accession>A0A1M5GY37</accession>
<dbReference type="InterPro" id="IPR037219">
    <property type="entry name" value="Peptidase_M41-like"/>
</dbReference>
<dbReference type="GO" id="GO:0006508">
    <property type="term" value="P:proteolysis"/>
    <property type="evidence" value="ECO:0007669"/>
    <property type="project" value="InterPro"/>
</dbReference>
<dbReference type="EMBL" id="LT670817">
    <property type="protein sequence ID" value="SHG08649.1"/>
    <property type="molecule type" value="Genomic_DNA"/>
</dbReference>
<evidence type="ECO:0000313" key="1">
    <source>
        <dbReference type="EMBL" id="SHG08649.1"/>
    </source>
</evidence>
<reference evidence="1 2" key="1">
    <citation type="submission" date="2016-11" db="EMBL/GenBank/DDBJ databases">
        <authorList>
            <person name="Jaros S."/>
            <person name="Januszkiewicz K."/>
            <person name="Wedrychowicz H."/>
        </authorList>
    </citation>
    <scope>NUCLEOTIDE SEQUENCE [LARGE SCALE GENOMIC DNA]</scope>
    <source>
        <strain evidence="1 2">GAS138</strain>
    </source>
</reference>
<evidence type="ECO:0000313" key="2">
    <source>
        <dbReference type="Proteomes" id="UP000189796"/>
    </source>
</evidence>
<dbReference type="Gene3D" id="1.20.58.760">
    <property type="entry name" value="Peptidase M41"/>
    <property type="match status" value="1"/>
</dbReference>
<proteinExistence type="predicted"/>
<name>A0A1M5GY37_9BRAD</name>
<gene>
    <name evidence="1" type="ORF">SAMN05443248_0231</name>
</gene>
<dbReference type="AlphaFoldDB" id="A0A1M5GY37"/>
<protein>
    <recommendedName>
        <fullName evidence="3">Peptidase family M41</fullName>
    </recommendedName>
</protein>
<dbReference type="GO" id="GO:0004176">
    <property type="term" value="F:ATP-dependent peptidase activity"/>
    <property type="evidence" value="ECO:0007669"/>
    <property type="project" value="InterPro"/>
</dbReference>
<dbReference type="Proteomes" id="UP000189796">
    <property type="component" value="Chromosome I"/>
</dbReference>